<reference evidence="3 4" key="1">
    <citation type="journal article" date="2017" name="Biochemistry">
        <title>Identification of the Biosynthetic Pathway for the Antibiotic Bicyclomycin.</title>
        <authorList>
            <person name="Patteson J."/>
            <person name="Cai W."/>
            <person name="Johnson R.A."/>
            <person name="Santa Maria K."/>
            <person name="Li B."/>
        </authorList>
    </citation>
    <scope>NUCLEOTIDE SEQUENCE [LARGE SCALE GENOMIC DNA]</scope>
    <source>
        <strain evidence="3 4">ATCC 21532</strain>
    </source>
</reference>
<dbReference type="SUPFAM" id="SSF50370">
    <property type="entry name" value="Ricin B-like lectins"/>
    <property type="match status" value="1"/>
</dbReference>
<dbReference type="InterPro" id="IPR000772">
    <property type="entry name" value="Ricin_B_lectin"/>
</dbReference>
<sequence length="185" mass="20303">MKSHFRLPGILAAAAALLLTSGVTSASATTPQDGAKQDRRAQNGADSYGWIRNANSAHCLAVPGASTQNGVGLIQWGCGGWRDHYWQFEYAFSSGGMSYYHIRNLNSQQCLAVPGASTTAGTQVIQWPCDKWADHYWGIEYTDKGKRLVNWNSKQCLAVPGASTTQGEKVIQWPCGTWADHYWNF</sequence>
<dbReference type="RefSeq" id="WP_099199531.1">
    <property type="nucleotide sequence ID" value="NZ_JBIRXA010000004.1"/>
</dbReference>
<evidence type="ECO:0000256" key="1">
    <source>
        <dbReference type="SAM" id="SignalP"/>
    </source>
</evidence>
<evidence type="ECO:0000313" key="3">
    <source>
        <dbReference type="EMBL" id="PHQ51159.1"/>
    </source>
</evidence>
<dbReference type="PROSITE" id="PS50231">
    <property type="entry name" value="RICIN_B_LECTIN"/>
    <property type="match status" value="1"/>
</dbReference>
<dbReference type="AlphaFoldDB" id="A0A2G1XJ46"/>
<dbReference type="InterPro" id="IPR035992">
    <property type="entry name" value="Ricin_B-like_lectins"/>
</dbReference>
<dbReference type="EMBL" id="NHZO01000147">
    <property type="protein sequence ID" value="PHQ51159.1"/>
    <property type="molecule type" value="Genomic_DNA"/>
</dbReference>
<dbReference type="Pfam" id="PF00652">
    <property type="entry name" value="Ricin_B_lectin"/>
    <property type="match status" value="1"/>
</dbReference>
<name>A0A2G1XJ46_STRCJ</name>
<accession>A0A2G1XJ46</accession>
<dbReference type="OrthoDB" id="3645604at2"/>
<gene>
    <name evidence="3" type="ORF">BLA24_15460</name>
</gene>
<dbReference type="Gene3D" id="2.80.10.50">
    <property type="match status" value="3"/>
</dbReference>
<feature type="chain" id="PRO_5044380974" description="Ricin B lectin domain-containing protein" evidence="1">
    <location>
        <begin position="27"/>
        <end position="185"/>
    </location>
</feature>
<dbReference type="CDD" id="cd00161">
    <property type="entry name" value="beta-trefoil_Ricin-like"/>
    <property type="match status" value="1"/>
</dbReference>
<keyword evidence="1" id="KW-0732">Signal</keyword>
<proteinExistence type="predicted"/>
<feature type="signal peptide" evidence="1">
    <location>
        <begin position="1"/>
        <end position="26"/>
    </location>
</feature>
<evidence type="ECO:0000259" key="2">
    <source>
        <dbReference type="Pfam" id="PF00652"/>
    </source>
</evidence>
<comment type="caution">
    <text evidence="3">The sequence shown here is derived from an EMBL/GenBank/DDBJ whole genome shotgun (WGS) entry which is preliminary data.</text>
</comment>
<evidence type="ECO:0000313" key="4">
    <source>
        <dbReference type="Proteomes" id="UP000222531"/>
    </source>
</evidence>
<keyword evidence="4" id="KW-1185">Reference proteome</keyword>
<organism evidence="3 4">
    <name type="scientific">Streptomyces cinnamoneus</name>
    <name type="common">Streptoverticillium cinnamoneum</name>
    <dbReference type="NCBI Taxonomy" id="53446"/>
    <lineage>
        <taxon>Bacteria</taxon>
        <taxon>Bacillati</taxon>
        <taxon>Actinomycetota</taxon>
        <taxon>Actinomycetes</taxon>
        <taxon>Kitasatosporales</taxon>
        <taxon>Streptomycetaceae</taxon>
        <taxon>Streptomyces</taxon>
        <taxon>Streptomyces cinnamoneus group</taxon>
    </lineage>
</organism>
<protein>
    <recommendedName>
        <fullName evidence="2">Ricin B lectin domain-containing protein</fullName>
    </recommendedName>
</protein>
<dbReference type="Proteomes" id="UP000222531">
    <property type="component" value="Unassembled WGS sequence"/>
</dbReference>
<feature type="domain" description="Ricin B lectin" evidence="2">
    <location>
        <begin position="48"/>
        <end position="176"/>
    </location>
</feature>